<name>A0A392TER3_9FABA</name>
<feature type="non-terminal residue" evidence="1">
    <location>
        <position position="1"/>
    </location>
</feature>
<keyword evidence="2" id="KW-1185">Reference proteome</keyword>
<accession>A0A392TER3</accession>
<protein>
    <submittedName>
        <fullName evidence="1">Uncharacterized protein</fullName>
    </submittedName>
</protein>
<comment type="caution">
    <text evidence="1">The sequence shown here is derived from an EMBL/GenBank/DDBJ whole genome shotgun (WGS) entry which is preliminary data.</text>
</comment>
<sequence>SNPSVDNSVGEASTKAIDDSIVDPIKATVPETNVVQDATPSVQTSEKTDDVPDATAYGVRDNLENVVVLGLHKMFLFLRMRNL</sequence>
<dbReference type="EMBL" id="LXQA010546036">
    <property type="protein sequence ID" value="MCI58425.1"/>
    <property type="molecule type" value="Genomic_DNA"/>
</dbReference>
<reference evidence="1 2" key="1">
    <citation type="journal article" date="2018" name="Front. Plant Sci.">
        <title>Red Clover (Trifolium pratense) and Zigzag Clover (T. medium) - A Picture of Genomic Similarities and Differences.</title>
        <authorList>
            <person name="Dluhosova J."/>
            <person name="Istvanek J."/>
            <person name="Nedelnik J."/>
            <person name="Repkova J."/>
        </authorList>
    </citation>
    <scope>NUCLEOTIDE SEQUENCE [LARGE SCALE GENOMIC DNA]</scope>
    <source>
        <strain evidence="2">cv. 10/8</strain>
        <tissue evidence="1">Leaf</tissue>
    </source>
</reference>
<dbReference type="AlphaFoldDB" id="A0A392TER3"/>
<evidence type="ECO:0000313" key="2">
    <source>
        <dbReference type="Proteomes" id="UP000265520"/>
    </source>
</evidence>
<organism evidence="1 2">
    <name type="scientific">Trifolium medium</name>
    <dbReference type="NCBI Taxonomy" id="97028"/>
    <lineage>
        <taxon>Eukaryota</taxon>
        <taxon>Viridiplantae</taxon>
        <taxon>Streptophyta</taxon>
        <taxon>Embryophyta</taxon>
        <taxon>Tracheophyta</taxon>
        <taxon>Spermatophyta</taxon>
        <taxon>Magnoliopsida</taxon>
        <taxon>eudicotyledons</taxon>
        <taxon>Gunneridae</taxon>
        <taxon>Pentapetalae</taxon>
        <taxon>rosids</taxon>
        <taxon>fabids</taxon>
        <taxon>Fabales</taxon>
        <taxon>Fabaceae</taxon>
        <taxon>Papilionoideae</taxon>
        <taxon>50 kb inversion clade</taxon>
        <taxon>NPAAA clade</taxon>
        <taxon>Hologalegina</taxon>
        <taxon>IRL clade</taxon>
        <taxon>Trifolieae</taxon>
        <taxon>Trifolium</taxon>
    </lineage>
</organism>
<dbReference type="Proteomes" id="UP000265520">
    <property type="component" value="Unassembled WGS sequence"/>
</dbReference>
<proteinExistence type="predicted"/>
<evidence type="ECO:0000313" key="1">
    <source>
        <dbReference type="EMBL" id="MCI58425.1"/>
    </source>
</evidence>